<dbReference type="EMBL" id="CP000804">
    <property type="protein sequence ID" value="ABU57572.1"/>
    <property type="molecule type" value="Genomic_DNA"/>
</dbReference>
<keyword evidence="9 13" id="KW-0234">DNA repair</keyword>
<dbReference type="AlphaFoldDB" id="A7NJA2"/>
<keyword evidence="18" id="KW-1185">Reference proteome</keyword>
<dbReference type="Pfam" id="PF17757">
    <property type="entry name" value="UvrB_inter"/>
    <property type="match status" value="1"/>
</dbReference>
<feature type="domain" description="Helicase C-terminal" evidence="16">
    <location>
        <begin position="859"/>
        <end position="1013"/>
    </location>
</feature>
<dbReference type="GO" id="GO:0003684">
    <property type="term" value="F:damaged DNA binding"/>
    <property type="evidence" value="ECO:0007669"/>
    <property type="project" value="InterPro"/>
</dbReference>
<dbReference type="InterPro" id="IPR004576">
    <property type="entry name" value="Mfd"/>
</dbReference>
<dbReference type="Pfam" id="PF03461">
    <property type="entry name" value="TRCF"/>
    <property type="match status" value="1"/>
</dbReference>
<dbReference type="SUPFAM" id="SSF141259">
    <property type="entry name" value="CarD-like"/>
    <property type="match status" value="1"/>
</dbReference>
<dbReference type="PANTHER" id="PTHR47964:SF1">
    <property type="entry name" value="ATP-DEPENDENT DNA HELICASE HOMOLOG RECG, CHLOROPLASTIC"/>
    <property type="match status" value="1"/>
</dbReference>
<dbReference type="CDD" id="cd18810">
    <property type="entry name" value="SF2_C_TRCF"/>
    <property type="match status" value="1"/>
</dbReference>
<dbReference type="Gene3D" id="3.40.50.11180">
    <property type="match status" value="1"/>
</dbReference>
<dbReference type="RefSeq" id="WP_012120000.1">
    <property type="nucleotide sequence ID" value="NC_009767.1"/>
</dbReference>
<dbReference type="SMART" id="SM00982">
    <property type="entry name" value="TRCF"/>
    <property type="match status" value="1"/>
</dbReference>
<evidence type="ECO:0000256" key="1">
    <source>
        <dbReference type="ARBA" id="ARBA00004496"/>
    </source>
</evidence>
<reference evidence="17 18" key="1">
    <citation type="submission" date="2007-08" db="EMBL/GenBank/DDBJ databases">
        <title>Complete sequence of Roseiflexus castenholzii DSM 13941.</title>
        <authorList>
            <consortium name="US DOE Joint Genome Institute"/>
            <person name="Copeland A."/>
            <person name="Lucas S."/>
            <person name="Lapidus A."/>
            <person name="Barry K."/>
            <person name="Glavina del Rio T."/>
            <person name="Dalin E."/>
            <person name="Tice H."/>
            <person name="Pitluck S."/>
            <person name="Thompson L.S."/>
            <person name="Brettin T."/>
            <person name="Bruce D."/>
            <person name="Detter J.C."/>
            <person name="Han C."/>
            <person name="Tapia R."/>
            <person name="Schmutz J."/>
            <person name="Larimer F."/>
            <person name="Land M."/>
            <person name="Hauser L."/>
            <person name="Kyrpides N."/>
            <person name="Mikhailova N."/>
            <person name="Bryant D.A."/>
            <person name="Hanada S."/>
            <person name="Tsukatani Y."/>
            <person name="Richardson P."/>
        </authorList>
    </citation>
    <scope>NUCLEOTIDE SEQUENCE [LARGE SCALE GENOMIC DNA]</scope>
    <source>
        <strain evidence="18">DSM 13941 / HLO8</strain>
    </source>
</reference>
<dbReference type="STRING" id="383372.Rcas_1478"/>
<dbReference type="PROSITE" id="PS51192">
    <property type="entry name" value="HELICASE_ATP_BIND_1"/>
    <property type="match status" value="1"/>
</dbReference>
<organism evidence="17 18">
    <name type="scientific">Roseiflexus castenholzii (strain DSM 13941 / HLO8)</name>
    <dbReference type="NCBI Taxonomy" id="383372"/>
    <lineage>
        <taxon>Bacteria</taxon>
        <taxon>Bacillati</taxon>
        <taxon>Chloroflexota</taxon>
        <taxon>Chloroflexia</taxon>
        <taxon>Chloroflexales</taxon>
        <taxon>Roseiflexineae</taxon>
        <taxon>Roseiflexaceae</taxon>
        <taxon>Roseiflexus</taxon>
    </lineage>
</organism>
<comment type="function">
    <text evidence="13">Couples transcription and DNA repair by recognizing RNA polymerase (RNAP) stalled at DNA lesions. Mediates ATP-dependent release of RNAP and its truncated transcript from the DNA, and recruitment of nucleotide excision repair machinery to the damaged site.</text>
</comment>
<dbReference type="InterPro" id="IPR005118">
    <property type="entry name" value="TRCF_C"/>
</dbReference>
<sequence>MTTTTILSMTALLNEITSLAPVQELMATLRSCAGARLHIAPAPGAARTPLVAAVAVNAAAPMVYVVSTTDAALRAYDDLRQWLGDDRVVIFPAGDALPYEHMSTGSDVLAARMRVLRRLAAFVAADGMPSVIVAPVKALMQPTLTPDELRTGSIRLERGVPCLLDDLMERLIDLGYRYAPTVEEPGEVNRRGGIIDVFPPGDDLPLRIEFFGDEIDSLRRFDPLTQRSEAQISAAIIDPPHEFPLWQRAAALERMRNIDTSTLRREALDEWLRAFEHIQRGERFEGRALFAPFFRDAMDAPATLLRHLPSGAIVALNDALLLAQHAAELDHQAETRRRQQIDAGELPAAFPRPYLRWHELIAQAESLTLADFSNNERPIWDALLPDPVLSDAFQQGNGAEPTIPRPAPDSSDARFRLHLLPERLFLPADLFGGQIRRLVEDIVERLHAGERVIVVTPQAARLQELVAEGMQRDIEPAVDPSLFTAIHGSLDAGFRLPALRLTLFSDSEIFGWRQRRIVTGKQRRRERSVEDRAAFLRGLKPGDYVVHIEHGIAVYEGLVRRSVGGVARDYLNLRYAEGDRLYVPVDQIDRVSRYIGAGDAEPQLTRLGTQDWERAKRKARAAVQDLADELIGLYAQRQLAEGHAFSPDTEWQRELEASFPYVETPDQLKAIIDVKRDMEQPQPMDRLICGDVGFGKTEVALRAAFKAVQDGKQVAVLAPTTVLVQQHYDTFSRRMAAFPVRVEMISRFRSAKEQSDIVRRLARGEIDVIIGTHRLLSKDVVFKDLGLLVVDEEQRFGVRHKERIKQLRTNVDVITLTATPIPRTLHMALAGIRDLSVIDTPPEDRIPIKTYVLPYDENLIREAILRELDRGGQVYFVHNRVQSIYYVADRLRQLVPEARIAVGHGQLDERQLERVMLDFFTGRDDVLVCTTIIESGLDVPNANTIIIDDATHFGLAQLYQLRGRVGRGTQRAYAYLFYRSERPSTPEAQERLQAIQEATELGAGFRIAMRDLEIRGAGNLLGAEQSGHIAAVGFDLYSRLLEQAVRTLKQRLIATNLITGADVLRATPTTETTAPTPLRPSPAPRQPPVRVDEKVLISPLVTLDLPLDAYLPVDYIPDDQVRLAAYQRMAEAQTPEAVHDLRQELRDRFGELPEPAEQLLIWLRIKALALAAGVTSVVTTDEEFIVRLPEGANRQRTRLERRFARTRGIRIGPQFVRIDRRVYNVGGDPAWIEVMCEVLGVLGVKD</sequence>
<dbReference type="InterPro" id="IPR047112">
    <property type="entry name" value="RecG/Mfd"/>
</dbReference>
<keyword evidence="3 13" id="KW-0547">Nucleotide-binding</keyword>
<dbReference type="GO" id="GO:0005737">
    <property type="term" value="C:cytoplasm"/>
    <property type="evidence" value="ECO:0007669"/>
    <property type="project" value="UniProtKB-SubCell"/>
</dbReference>
<dbReference type="Gene3D" id="3.40.50.300">
    <property type="entry name" value="P-loop containing nucleotide triphosphate hydrolases"/>
    <property type="match status" value="2"/>
</dbReference>
<accession>A7NJA2</accession>
<evidence type="ECO:0000256" key="8">
    <source>
        <dbReference type="ARBA" id="ARBA00023125"/>
    </source>
</evidence>
<dbReference type="eggNOG" id="COG1197">
    <property type="taxonomic scope" value="Bacteria"/>
</dbReference>
<dbReference type="InterPro" id="IPR036101">
    <property type="entry name" value="CarD-like/TRCF_RID_sf"/>
</dbReference>
<dbReference type="HAMAP" id="MF_00969">
    <property type="entry name" value="TRCF"/>
    <property type="match status" value="1"/>
</dbReference>
<evidence type="ECO:0000313" key="17">
    <source>
        <dbReference type="EMBL" id="ABU57572.1"/>
    </source>
</evidence>
<keyword evidence="8 13" id="KW-0238">DNA-binding</keyword>
<dbReference type="GO" id="GO:0003678">
    <property type="term" value="F:DNA helicase activity"/>
    <property type="evidence" value="ECO:0007669"/>
    <property type="project" value="TreeGrafter"/>
</dbReference>
<gene>
    <name evidence="13" type="primary">mfd</name>
    <name evidence="17" type="ordered locus">Rcas_1478</name>
</gene>
<evidence type="ECO:0000256" key="4">
    <source>
        <dbReference type="ARBA" id="ARBA00022763"/>
    </source>
</evidence>
<dbReference type="InterPro" id="IPR027417">
    <property type="entry name" value="P-loop_NTPase"/>
</dbReference>
<comment type="similarity">
    <text evidence="10 13">In the N-terminal section; belongs to the UvrB family.</text>
</comment>
<dbReference type="SUPFAM" id="SSF143517">
    <property type="entry name" value="TRCF domain-like"/>
    <property type="match status" value="1"/>
</dbReference>
<dbReference type="GO" id="GO:0016787">
    <property type="term" value="F:hydrolase activity"/>
    <property type="evidence" value="ECO:0007669"/>
    <property type="project" value="UniProtKB-KW"/>
</dbReference>
<dbReference type="SMART" id="SM00490">
    <property type="entry name" value="HELICc"/>
    <property type="match status" value="1"/>
</dbReference>
<evidence type="ECO:0000256" key="13">
    <source>
        <dbReference type="HAMAP-Rule" id="MF_00969"/>
    </source>
</evidence>
<dbReference type="Gene3D" id="3.90.1150.50">
    <property type="entry name" value="Transcription-repair-coupling factor, D7 domain"/>
    <property type="match status" value="1"/>
</dbReference>
<evidence type="ECO:0000256" key="5">
    <source>
        <dbReference type="ARBA" id="ARBA00022801"/>
    </source>
</evidence>
<feature type="domain" description="Helicase ATP-binding" evidence="15">
    <location>
        <begin position="677"/>
        <end position="838"/>
    </location>
</feature>
<dbReference type="FunFam" id="3.40.50.300:FF:000546">
    <property type="entry name" value="Transcription-repair-coupling factor"/>
    <property type="match status" value="1"/>
</dbReference>
<dbReference type="Pfam" id="PF00270">
    <property type="entry name" value="DEAD"/>
    <property type="match status" value="1"/>
</dbReference>
<evidence type="ECO:0000256" key="11">
    <source>
        <dbReference type="ARBA" id="ARBA00061399"/>
    </source>
</evidence>
<feature type="region of interest" description="Disordered" evidence="14">
    <location>
        <begin position="1068"/>
        <end position="1088"/>
    </location>
</feature>
<evidence type="ECO:0000256" key="14">
    <source>
        <dbReference type="SAM" id="MobiDB-lite"/>
    </source>
</evidence>
<dbReference type="EC" id="3.6.4.-" evidence="13"/>
<feature type="compositionally biased region" description="Pro residues" evidence="14">
    <location>
        <begin position="1077"/>
        <end position="1087"/>
    </location>
</feature>
<dbReference type="InterPro" id="IPR037235">
    <property type="entry name" value="TRCF-like_C_D7"/>
</dbReference>
<evidence type="ECO:0000256" key="9">
    <source>
        <dbReference type="ARBA" id="ARBA00023204"/>
    </source>
</evidence>
<keyword evidence="6" id="KW-0347">Helicase</keyword>
<evidence type="ECO:0000313" key="18">
    <source>
        <dbReference type="Proteomes" id="UP000000263"/>
    </source>
</evidence>
<evidence type="ECO:0000256" key="2">
    <source>
        <dbReference type="ARBA" id="ARBA00022490"/>
    </source>
</evidence>
<dbReference type="OrthoDB" id="9804325at2"/>
<dbReference type="Proteomes" id="UP000000263">
    <property type="component" value="Chromosome"/>
</dbReference>
<name>A7NJA2_ROSCS</name>
<dbReference type="CDD" id="cd17991">
    <property type="entry name" value="DEXHc_TRCF"/>
    <property type="match status" value="1"/>
</dbReference>
<evidence type="ECO:0000259" key="15">
    <source>
        <dbReference type="PROSITE" id="PS51192"/>
    </source>
</evidence>
<evidence type="ECO:0000259" key="16">
    <source>
        <dbReference type="PROSITE" id="PS51194"/>
    </source>
</evidence>
<dbReference type="Gene3D" id="3.30.2060.10">
    <property type="entry name" value="Penicillin-binding protein 1b domain"/>
    <property type="match status" value="1"/>
</dbReference>
<dbReference type="InterPro" id="IPR001650">
    <property type="entry name" value="Helicase_C-like"/>
</dbReference>
<dbReference type="SUPFAM" id="SSF52540">
    <property type="entry name" value="P-loop containing nucleoside triphosphate hydrolases"/>
    <property type="match status" value="4"/>
</dbReference>
<dbReference type="InterPro" id="IPR003711">
    <property type="entry name" value="CarD-like/TRCF_RID"/>
</dbReference>
<dbReference type="PANTHER" id="PTHR47964">
    <property type="entry name" value="ATP-DEPENDENT DNA HELICASE HOMOLOG RECG, CHLOROPLASTIC"/>
    <property type="match status" value="1"/>
</dbReference>
<comment type="similarity">
    <text evidence="11 13">In the C-terminal section; belongs to the helicase family. RecG subfamily.</text>
</comment>
<dbReference type="HOGENOM" id="CLU_005122_2_2_0"/>
<evidence type="ECO:0000256" key="6">
    <source>
        <dbReference type="ARBA" id="ARBA00022806"/>
    </source>
</evidence>
<dbReference type="Pfam" id="PF00271">
    <property type="entry name" value="Helicase_C"/>
    <property type="match status" value="1"/>
</dbReference>
<keyword evidence="7 13" id="KW-0067">ATP-binding</keyword>
<proteinExistence type="inferred from homology"/>
<dbReference type="InterPro" id="IPR041471">
    <property type="entry name" value="UvrB_inter"/>
</dbReference>
<dbReference type="SMART" id="SM00487">
    <property type="entry name" value="DEXDc"/>
    <property type="match status" value="1"/>
</dbReference>
<keyword evidence="5 13" id="KW-0378">Hydrolase</keyword>
<evidence type="ECO:0000256" key="3">
    <source>
        <dbReference type="ARBA" id="ARBA00022741"/>
    </source>
</evidence>
<dbReference type="KEGG" id="rca:Rcas_1478"/>
<dbReference type="Gene3D" id="2.40.10.170">
    <property type="match status" value="1"/>
</dbReference>
<comment type="subcellular location">
    <subcellularLocation>
        <location evidence="1 13">Cytoplasm</location>
    </subcellularLocation>
</comment>
<evidence type="ECO:0000256" key="10">
    <source>
        <dbReference type="ARBA" id="ARBA00061104"/>
    </source>
</evidence>
<dbReference type="PROSITE" id="PS51194">
    <property type="entry name" value="HELICASE_CTER"/>
    <property type="match status" value="1"/>
</dbReference>
<dbReference type="Pfam" id="PF02559">
    <property type="entry name" value="CarD_TRCF_RID"/>
    <property type="match status" value="1"/>
</dbReference>
<dbReference type="GO" id="GO:0000716">
    <property type="term" value="P:transcription-coupled nucleotide-excision repair, DNA damage recognition"/>
    <property type="evidence" value="ECO:0007669"/>
    <property type="project" value="UniProtKB-UniRule"/>
</dbReference>
<keyword evidence="4 13" id="KW-0227">DNA damage</keyword>
<evidence type="ECO:0000256" key="7">
    <source>
        <dbReference type="ARBA" id="ARBA00022840"/>
    </source>
</evidence>
<dbReference type="SMART" id="SM01058">
    <property type="entry name" value="CarD_TRCF"/>
    <property type="match status" value="1"/>
</dbReference>
<dbReference type="GO" id="GO:0005524">
    <property type="term" value="F:ATP binding"/>
    <property type="evidence" value="ECO:0007669"/>
    <property type="project" value="UniProtKB-UniRule"/>
</dbReference>
<dbReference type="GO" id="GO:0006355">
    <property type="term" value="P:regulation of DNA-templated transcription"/>
    <property type="evidence" value="ECO:0007669"/>
    <property type="project" value="UniProtKB-UniRule"/>
</dbReference>
<dbReference type="InterPro" id="IPR011545">
    <property type="entry name" value="DEAD/DEAH_box_helicase_dom"/>
</dbReference>
<evidence type="ECO:0000256" key="12">
    <source>
        <dbReference type="ARBA" id="ARBA00070128"/>
    </source>
</evidence>
<dbReference type="InterPro" id="IPR014001">
    <property type="entry name" value="Helicase_ATP-bd"/>
</dbReference>
<keyword evidence="2 13" id="KW-0963">Cytoplasm</keyword>
<protein>
    <recommendedName>
        <fullName evidence="12 13">Transcription-repair-coupling factor</fullName>
        <shortName evidence="13">TRCF</shortName>
        <ecNumber evidence="13">3.6.4.-</ecNumber>
    </recommendedName>
</protein>
<dbReference type="NCBIfam" id="TIGR00580">
    <property type="entry name" value="mfd"/>
    <property type="match status" value="1"/>
</dbReference>